<accession>A0A285QWT5</accession>
<dbReference type="AlphaFoldDB" id="A0A285QWT5"/>
<gene>
    <name evidence="3" type="ORF">SAMN06297144_1540</name>
</gene>
<feature type="region of interest" description="Disordered" evidence="1">
    <location>
        <begin position="288"/>
        <end position="312"/>
    </location>
</feature>
<dbReference type="RefSeq" id="WP_097063466.1">
    <property type="nucleotide sequence ID" value="NZ_OBMI01000002.1"/>
</dbReference>
<keyword evidence="4" id="KW-1185">Reference proteome</keyword>
<proteinExistence type="predicted"/>
<dbReference type="EMBL" id="OBMI01000002">
    <property type="protein sequence ID" value="SOB86435.1"/>
    <property type="molecule type" value="Genomic_DNA"/>
</dbReference>
<dbReference type="Pfam" id="PF07481">
    <property type="entry name" value="DUF1521"/>
    <property type="match status" value="1"/>
</dbReference>
<dbReference type="InterPro" id="IPR011086">
    <property type="entry name" value="DUF1521"/>
</dbReference>
<organism evidence="3 4">
    <name type="scientific">Sphingomonas guangdongensis</name>
    <dbReference type="NCBI Taxonomy" id="1141890"/>
    <lineage>
        <taxon>Bacteria</taxon>
        <taxon>Pseudomonadati</taxon>
        <taxon>Pseudomonadota</taxon>
        <taxon>Alphaproteobacteria</taxon>
        <taxon>Sphingomonadales</taxon>
        <taxon>Sphingomonadaceae</taxon>
        <taxon>Sphingomonas</taxon>
    </lineage>
</organism>
<feature type="compositionally biased region" description="Low complexity" evidence="1">
    <location>
        <begin position="290"/>
        <end position="312"/>
    </location>
</feature>
<evidence type="ECO:0000259" key="2">
    <source>
        <dbReference type="Pfam" id="PF07481"/>
    </source>
</evidence>
<reference evidence="3 4" key="1">
    <citation type="submission" date="2017-07" db="EMBL/GenBank/DDBJ databases">
        <authorList>
            <person name="Sun Z.S."/>
            <person name="Albrecht U."/>
            <person name="Echele G."/>
            <person name="Lee C.C."/>
        </authorList>
    </citation>
    <scope>NUCLEOTIDE SEQUENCE [LARGE SCALE GENOMIC DNA]</scope>
    <source>
        <strain evidence="3 4">CGMCC 1.12672</strain>
    </source>
</reference>
<dbReference type="Proteomes" id="UP000219494">
    <property type="component" value="Unassembled WGS sequence"/>
</dbReference>
<dbReference type="OrthoDB" id="7545400at2"/>
<feature type="domain" description="DUF1521" evidence="2">
    <location>
        <begin position="72"/>
        <end position="212"/>
    </location>
</feature>
<evidence type="ECO:0000256" key="1">
    <source>
        <dbReference type="SAM" id="MobiDB-lite"/>
    </source>
</evidence>
<name>A0A285QWT5_9SPHN</name>
<evidence type="ECO:0000313" key="4">
    <source>
        <dbReference type="Proteomes" id="UP000219494"/>
    </source>
</evidence>
<protein>
    <recommendedName>
        <fullName evidence="2">DUF1521 domain-containing protein</fullName>
    </recommendedName>
</protein>
<sequence>MIGSVESAPVQATGAGAVSADGVVLAAASEALDASVLALAVVPDLTVTVLEDPNASDTTLLIIRQAGTTSVVIELGDGYLLDVDRARASVLLSNARTGLLTTLWGDEAAVSLIAGDDAVRFWGSLTFALDNGAVITATTRQQPDNAWLYALETLTVTRESAAVIVSAALDVQTSLDGWAVEFDTPDGVVLQQDAAAAGWVREATNMVADAAWLTANLPDTAAELALPPLSSREQGRLLSWMAGSWANQATARQAPPDLEREDSTRRAEAKALALRQIYLDSLRPAVDETASAAAPHSSRPSLTLRRSSATRN</sequence>
<evidence type="ECO:0000313" key="3">
    <source>
        <dbReference type="EMBL" id="SOB86435.1"/>
    </source>
</evidence>